<keyword evidence="3" id="KW-0808">Transferase</keyword>
<accession>A0A931FKU2</accession>
<feature type="transmembrane region" description="Helical" evidence="1">
    <location>
        <begin position="203"/>
        <end position="221"/>
    </location>
</feature>
<feature type="domain" description="Acyltransferase 3" evidence="2">
    <location>
        <begin position="25"/>
        <end position="294"/>
    </location>
</feature>
<dbReference type="Proteomes" id="UP000645610">
    <property type="component" value="Unassembled WGS sequence"/>
</dbReference>
<dbReference type="PANTHER" id="PTHR23028">
    <property type="entry name" value="ACETYLTRANSFERASE"/>
    <property type="match status" value="1"/>
</dbReference>
<feature type="transmembrane region" description="Helical" evidence="1">
    <location>
        <begin position="233"/>
        <end position="257"/>
    </location>
</feature>
<feature type="transmembrane region" description="Helical" evidence="1">
    <location>
        <begin position="363"/>
        <end position="386"/>
    </location>
</feature>
<keyword evidence="1" id="KW-0472">Membrane</keyword>
<comment type="caution">
    <text evidence="3">The sequence shown here is derived from an EMBL/GenBank/DDBJ whole genome shotgun (WGS) entry which is preliminary data.</text>
</comment>
<feature type="transmembrane region" description="Helical" evidence="1">
    <location>
        <begin position="180"/>
        <end position="197"/>
    </location>
</feature>
<protein>
    <submittedName>
        <fullName evidence="3">Acyltransferase</fullName>
    </submittedName>
</protein>
<dbReference type="AlphaFoldDB" id="A0A931FKU2"/>
<sequence length="433" mass="48758">MIVEVSSAQPDSTQLPAPKKIFNFNLESLRGVAAIAVVWGHSTIQNGWIDPNYYPKGVWSFAGPGHLSVLVFFLLSGYVIGIAHKKPLGGEGGKISTYLKKRFLRIYPIYLVSLLLALIASNFFTGTTYSAKIIFSHLIMAQAFLSPTIIAIPTAWSLNYEAIFYLLFIPISFYRLSPTLLMVVSIVLGCLFSLLPQNTYTELLPSYGFGFAFWLAGLSLARYMPKSPSTTDYSLMTGCLLLFLSLGMLDAPLAIMHKIGVLVFGQKISDILNYQGVTFQDFGYLPYCSAIIMAFTDKHSKYFKYALLILSLVPALTFYHYYTESKVRDISFILFPTIFYTSSLCFFFLSNQLAQYSQRFIKSLIYTGSLSYGIYIVHYPILYSFGHTALFTGSPLTYIIRLAIFLLIVWAGSFILEKKFQPWIKKISDPFLS</sequence>
<dbReference type="GO" id="GO:0000271">
    <property type="term" value="P:polysaccharide biosynthetic process"/>
    <property type="evidence" value="ECO:0007669"/>
    <property type="project" value="TreeGrafter"/>
</dbReference>
<gene>
    <name evidence="3" type="ORF">I2I01_17495</name>
</gene>
<feature type="transmembrane region" description="Helical" evidence="1">
    <location>
        <begin position="398"/>
        <end position="416"/>
    </location>
</feature>
<keyword evidence="1" id="KW-0812">Transmembrane</keyword>
<feature type="transmembrane region" description="Helical" evidence="1">
    <location>
        <begin position="104"/>
        <end position="124"/>
    </location>
</feature>
<dbReference type="GO" id="GO:0016747">
    <property type="term" value="F:acyltransferase activity, transferring groups other than amino-acyl groups"/>
    <property type="evidence" value="ECO:0007669"/>
    <property type="project" value="InterPro"/>
</dbReference>
<dbReference type="PANTHER" id="PTHR23028:SF53">
    <property type="entry name" value="ACYL_TRANSF_3 DOMAIN-CONTAINING PROTEIN"/>
    <property type="match status" value="1"/>
</dbReference>
<keyword evidence="1" id="KW-1133">Transmembrane helix</keyword>
<evidence type="ECO:0000313" key="4">
    <source>
        <dbReference type="Proteomes" id="UP000645610"/>
    </source>
</evidence>
<feature type="transmembrane region" description="Helical" evidence="1">
    <location>
        <begin position="277"/>
        <end position="295"/>
    </location>
</feature>
<evidence type="ECO:0000256" key="1">
    <source>
        <dbReference type="SAM" id="Phobius"/>
    </source>
</evidence>
<feature type="transmembrane region" description="Helical" evidence="1">
    <location>
        <begin position="333"/>
        <end position="351"/>
    </location>
</feature>
<evidence type="ECO:0000259" key="2">
    <source>
        <dbReference type="Pfam" id="PF01757"/>
    </source>
</evidence>
<feature type="transmembrane region" description="Helical" evidence="1">
    <location>
        <begin position="61"/>
        <end position="83"/>
    </location>
</feature>
<reference evidence="3 4" key="1">
    <citation type="submission" date="2020-11" db="EMBL/GenBank/DDBJ databases">
        <authorList>
            <person name="Kim M.K."/>
        </authorList>
    </citation>
    <scope>NUCLEOTIDE SEQUENCE [LARGE SCALE GENOMIC DNA]</scope>
    <source>
        <strain evidence="3 4">BT439</strain>
    </source>
</reference>
<feature type="transmembrane region" description="Helical" evidence="1">
    <location>
        <begin position="302"/>
        <end position="321"/>
    </location>
</feature>
<name>A0A931FKU2_9BACT</name>
<dbReference type="InterPro" id="IPR002656">
    <property type="entry name" value="Acyl_transf_3_dom"/>
</dbReference>
<organism evidence="3 4">
    <name type="scientific">Hymenobacter properus</name>
    <dbReference type="NCBI Taxonomy" id="2791026"/>
    <lineage>
        <taxon>Bacteria</taxon>
        <taxon>Pseudomonadati</taxon>
        <taxon>Bacteroidota</taxon>
        <taxon>Cytophagia</taxon>
        <taxon>Cytophagales</taxon>
        <taxon>Hymenobacteraceae</taxon>
        <taxon>Hymenobacter</taxon>
    </lineage>
</organism>
<dbReference type="InterPro" id="IPR050879">
    <property type="entry name" value="Acyltransferase_3"/>
</dbReference>
<dbReference type="RefSeq" id="WP_196287797.1">
    <property type="nucleotide sequence ID" value="NZ_JADQDP010000004.1"/>
</dbReference>
<proteinExistence type="predicted"/>
<dbReference type="EMBL" id="JADQDP010000004">
    <property type="protein sequence ID" value="MBF9143443.1"/>
    <property type="molecule type" value="Genomic_DNA"/>
</dbReference>
<keyword evidence="4" id="KW-1185">Reference proteome</keyword>
<feature type="transmembrane region" description="Helical" evidence="1">
    <location>
        <begin position="144"/>
        <end position="168"/>
    </location>
</feature>
<keyword evidence="3" id="KW-0012">Acyltransferase</keyword>
<evidence type="ECO:0000313" key="3">
    <source>
        <dbReference type="EMBL" id="MBF9143443.1"/>
    </source>
</evidence>
<dbReference type="Pfam" id="PF01757">
    <property type="entry name" value="Acyl_transf_3"/>
    <property type="match status" value="1"/>
</dbReference>
<dbReference type="GO" id="GO:0016020">
    <property type="term" value="C:membrane"/>
    <property type="evidence" value="ECO:0007669"/>
    <property type="project" value="TreeGrafter"/>
</dbReference>